<dbReference type="InterPro" id="IPR001242">
    <property type="entry name" value="Condensation_dom"/>
</dbReference>
<evidence type="ECO:0000256" key="3">
    <source>
        <dbReference type="ARBA" id="ARBA00022553"/>
    </source>
</evidence>
<evidence type="ECO:0000256" key="4">
    <source>
        <dbReference type="ARBA" id="ARBA00022598"/>
    </source>
</evidence>
<dbReference type="PIRSF" id="PIRSF001617">
    <property type="entry name" value="Alpha-AR"/>
    <property type="match status" value="1"/>
</dbReference>
<dbReference type="PANTHER" id="PTHR44845:SF6">
    <property type="entry name" value="BETA-ALANINE-ACTIVATING ENZYME"/>
    <property type="match status" value="1"/>
</dbReference>
<dbReference type="RefSeq" id="WP_189253284.1">
    <property type="nucleotide sequence ID" value="NZ_BMRE01000005.1"/>
</dbReference>
<dbReference type="CDD" id="cd05235">
    <property type="entry name" value="SDR_e1"/>
    <property type="match status" value="1"/>
</dbReference>
<dbReference type="InterPro" id="IPR000873">
    <property type="entry name" value="AMP-dep_synth/lig_dom"/>
</dbReference>
<dbReference type="Gene3D" id="1.10.1200.10">
    <property type="entry name" value="ACP-like"/>
    <property type="match status" value="1"/>
</dbReference>
<dbReference type="SUPFAM" id="SSF51735">
    <property type="entry name" value="NAD(P)-binding Rossmann-fold domains"/>
    <property type="match status" value="1"/>
</dbReference>
<name>A0ABQ2UGB5_9PSEU</name>
<evidence type="ECO:0000313" key="8">
    <source>
        <dbReference type="Proteomes" id="UP000649573"/>
    </source>
</evidence>
<dbReference type="Gene3D" id="2.30.38.10">
    <property type="entry name" value="Luciferase, Domain 3"/>
    <property type="match status" value="1"/>
</dbReference>
<feature type="compositionally biased region" description="Basic and acidic residues" evidence="5">
    <location>
        <begin position="1282"/>
        <end position="1297"/>
    </location>
</feature>
<dbReference type="InterPro" id="IPR045851">
    <property type="entry name" value="AMP-bd_C_sf"/>
</dbReference>
<dbReference type="InterPro" id="IPR023213">
    <property type="entry name" value="CAT-like_dom_sf"/>
</dbReference>
<dbReference type="Pfam" id="PF07993">
    <property type="entry name" value="NAD_binding_4"/>
    <property type="match status" value="1"/>
</dbReference>
<dbReference type="InterPro" id="IPR036291">
    <property type="entry name" value="NAD(P)-bd_dom_sf"/>
</dbReference>
<organism evidence="7 8">
    <name type="scientific">Lentzea flava</name>
    <dbReference type="NCBI Taxonomy" id="103732"/>
    <lineage>
        <taxon>Bacteria</taxon>
        <taxon>Bacillati</taxon>
        <taxon>Actinomycetota</taxon>
        <taxon>Actinomycetes</taxon>
        <taxon>Pseudonocardiales</taxon>
        <taxon>Pseudonocardiaceae</taxon>
        <taxon>Lentzea</taxon>
    </lineage>
</organism>
<dbReference type="NCBIfam" id="TIGR01733">
    <property type="entry name" value="AA-adenyl-dom"/>
    <property type="match status" value="1"/>
</dbReference>
<protein>
    <submittedName>
        <fullName evidence="7">Non-ribosomal peptide synthetase</fullName>
    </submittedName>
</protein>
<gene>
    <name evidence="7" type="ORF">GCM10010178_19560</name>
</gene>
<dbReference type="Gene3D" id="3.40.50.720">
    <property type="entry name" value="NAD(P)-binding Rossmann-like Domain"/>
    <property type="match status" value="1"/>
</dbReference>
<comment type="cofactor">
    <cofactor evidence="1">
        <name>pantetheine 4'-phosphate</name>
        <dbReference type="ChEBI" id="CHEBI:47942"/>
    </cofactor>
</comment>
<comment type="caution">
    <text evidence="7">The sequence shown here is derived from an EMBL/GenBank/DDBJ whole genome shotgun (WGS) entry which is preliminary data.</text>
</comment>
<dbReference type="InterPro" id="IPR009081">
    <property type="entry name" value="PP-bd_ACP"/>
</dbReference>
<dbReference type="Pfam" id="PF00550">
    <property type="entry name" value="PP-binding"/>
    <property type="match status" value="1"/>
</dbReference>
<reference evidence="8" key="1">
    <citation type="journal article" date="2019" name="Int. J. Syst. Evol. Microbiol.">
        <title>The Global Catalogue of Microorganisms (GCM) 10K type strain sequencing project: providing services to taxonomists for standard genome sequencing and annotation.</title>
        <authorList>
            <consortium name="The Broad Institute Genomics Platform"/>
            <consortium name="The Broad Institute Genome Sequencing Center for Infectious Disease"/>
            <person name="Wu L."/>
            <person name="Ma J."/>
        </authorList>
    </citation>
    <scope>NUCLEOTIDE SEQUENCE [LARGE SCALE GENOMIC DNA]</scope>
    <source>
        <strain evidence="8">JCM 3296</strain>
    </source>
</reference>
<evidence type="ECO:0000259" key="6">
    <source>
        <dbReference type="PROSITE" id="PS50075"/>
    </source>
</evidence>
<keyword evidence="8" id="KW-1185">Reference proteome</keyword>
<dbReference type="InterPro" id="IPR010071">
    <property type="entry name" value="AA_adenyl_dom"/>
</dbReference>
<dbReference type="NCBIfam" id="TIGR01746">
    <property type="entry name" value="Thioester-redct"/>
    <property type="match status" value="1"/>
</dbReference>
<dbReference type="CDD" id="cd05930">
    <property type="entry name" value="A_NRPS"/>
    <property type="match status" value="1"/>
</dbReference>
<dbReference type="Gene3D" id="3.40.50.980">
    <property type="match status" value="2"/>
</dbReference>
<dbReference type="InterPro" id="IPR036736">
    <property type="entry name" value="ACP-like_sf"/>
</dbReference>
<dbReference type="InterPro" id="IPR020845">
    <property type="entry name" value="AMP-binding_CS"/>
</dbReference>
<dbReference type="Gene3D" id="3.30.559.10">
    <property type="entry name" value="Chloramphenicol acetyltransferase-like domain"/>
    <property type="match status" value="1"/>
</dbReference>
<dbReference type="SMART" id="SM00823">
    <property type="entry name" value="PKS_PP"/>
    <property type="match status" value="1"/>
</dbReference>
<evidence type="ECO:0000256" key="2">
    <source>
        <dbReference type="ARBA" id="ARBA00022450"/>
    </source>
</evidence>
<evidence type="ECO:0000313" key="7">
    <source>
        <dbReference type="EMBL" id="GGU27437.1"/>
    </source>
</evidence>
<dbReference type="SUPFAM" id="SSF47336">
    <property type="entry name" value="ACP-like"/>
    <property type="match status" value="1"/>
</dbReference>
<evidence type="ECO:0000256" key="5">
    <source>
        <dbReference type="SAM" id="MobiDB-lite"/>
    </source>
</evidence>
<dbReference type="InterPro" id="IPR010080">
    <property type="entry name" value="Thioester_reductase-like_dom"/>
</dbReference>
<dbReference type="Pfam" id="PF00668">
    <property type="entry name" value="Condensation"/>
    <property type="match status" value="1"/>
</dbReference>
<dbReference type="PROSITE" id="PS00455">
    <property type="entry name" value="AMP_BINDING"/>
    <property type="match status" value="1"/>
</dbReference>
<feature type="domain" description="Carrier" evidence="6">
    <location>
        <begin position="860"/>
        <end position="935"/>
    </location>
</feature>
<proteinExistence type="predicted"/>
<dbReference type="InterPro" id="IPR020806">
    <property type="entry name" value="PKS_PP-bd"/>
</dbReference>
<dbReference type="InterPro" id="IPR025110">
    <property type="entry name" value="AMP-bd_C"/>
</dbReference>
<dbReference type="Pfam" id="PF00501">
    <property type="entry name" value="AMP-binding"/>
    <property type="match status" value="1"/>
</dbReference>
<feature type="region of interest" description="Disordered" evidence="5">
    <location>
        <begin position="1282"/>
        <end position="1310"/>
    </location>
</feature>
<keyword evidence="4" id="KW-0436">Ligase</keyword>
<sequence>MKTNLSARQQSLLLTGSGLEQSTVHAAFDITGALDVEDLHRKAAALVGRSEALRTFFRSVEDRPVRLVSRDAELPIAVTEGDPETWLAENAAAGIDVTTAPLCRLSLCRVAENHHVLLAVMHRAIAGDTTPSVLVSELFGATPSVAGPDVAAEQDLLDSAAGRAAVERWAARLADCPPRTSEEQPTSATTALRLDPLDDPAVPALTALAALLHRLTGRSDVVIGLSDATADRVPVRIGLSGDPTFRELSDRVSEAVRDALEDSHIPAEVITRRMGGDVRHAQLVVDAVAQPPAVTRLPSGTTDPGEPVTLHLMRTRDGWTAVLDNAPDRWATRLAQLLTVSPDAPLSTADCIPAAEHEQLDSWSSGPRTDPTDDLVHELIARRAESDPHGIAVSFGTSTMTFRELDERSNGIAAALQARGAGPETIVGVLLRRGLDVPATLLGVLKSGAAYLPLDPSHPAERLAFMLADSDTQVLITDGNAPAGYNGDIIDLATVGTGKAATGRPHPDNAAYVLYTSGSTGRPKGVLVPHRGLSNYVRWAVDEYGFTEGGRVPLHSPVTFDLSVTSIFPAFVAGATVAILPEDVGELAAALRGAQHSVVKLTPAHLDLLSAQATASAPRLVVGGEALFGSTLRQWAEKAPDTLIVNEYGPTETVVGCCTHTVKARDAEPGPVPIGRPIHNTRLRVLDDQLRPVPIGVPGELFIGGAGVTRGYLGQPALTAERYVPDPFSGTGERLYRTGDVVRYRANGDLEYLGRTDHQVKVRGHRIEPGEVEACLERHPGVRSATVLAREDVPGDVRLVAYVVPAGPTTDLAEHVREFLPSYMAPSAYVLLDEFPLTHNGKVDRDRLPAPTAGSHIGDEPLTGLEAELMTEVAEVLGLQGIGRRDDFFDLGGHSLLLARLSARLSARYSLDLPIELFFRRASVAGLARLIEVYQADGREAAIASADRPDLHAEAELPPELTPEGLPLADIEQPRHVLLTGVTGFLGAFLLHALLQRTGATFHCLVRASTADEAARRVRATLSGFGIWSETDAHRIVAVPGDLEKPEFGLSPGDFDALAARIDVIYHSGAQVNFVYPYHVLKPANVDGTRTVLELACRGRAKAVHHISAIDVFVRGEDRLIRENEAPDASVAAGGYIQSKWVAEKMMCTLRDRGLPVAIYRPWVVLGHTETGVSHTTDYTCVVLKGCIQLGAGLDHDMVVNFMPVDYVSSAIAHLSRQPESFGKVFHFSNHRTAELRDVWQWVREFGYPVEDFTYHDWQRRIAGVDADNALYPVVPLLTGEHAADPDRYPEETRPRIDTTNTDAGLAGSGITCPPVDRDLGFRILTYLVESGYLPHPDAA</sequence>
<dbReference type="SUPFAM" id="SSF52777">
    <property type="entry name" value="CoA-dependent acyltransferases"/>
    <property type="match status" value="2"/>
</dbReference>
<keyword evidence="3" id="KW-0597">Phosphoprotein</keyword>
<dbReference type="InterPro" id="IPR013120">
    <property type="entry name" value="FAR_NAD-bd"/>
</dbReference>
<evidence type="ECO:0000256" key="1">
    <source>
        <dbReference type="ARBA" id="ARBA00001957"/>
    </source>
</evidence>
<dbReference type="Gene3D" id="3.30.300.30">
    <property type="match status" value="1"/>
</dbReference>
<dbReference type="EMBL" id="BMRE01000005">
    <property type="protein sequence ID" value="GGU27437.1"/>
    <property type="molecule type" value="Genomic_DNA"/>
</dbReference>
<dbReference type="PROSITE" id="PS50075">
    <property type="entry name" value="CARRIER"/>
    <property type="match status" value="1"/>
</dbReference>
<dbReference type="PROSITE" id="PS00012">
    <property type="entry name" value="PHOSPHOPANTETHEINE"/>
    <property type="match status" value="1"/>
</dbReference>
<accession>A0ABQ2UGB5</accession>
<dbReference type="Proteomes" id="UP000649573">
    <property type="component" value="Unassembled WGS sequence"/>
</dbReference>
<dbReference type="Gene3D" id="3.30.559.30">
    <property type="entry name" value="Nonribosomal peptide synthetase, condensation domain"/>
    <property type="match status" value="2"/>
</dbReference>
<dbReference type="SUPFAM" id="SSF56801">
    <property type="entry name" value="Acetyl-CoA synthetase-like"/>
    <property type="match status" value="1"/>
</dbReference>
<dbReference type="Pfam" id="PF13193">
    <property type="entry name" value="AMP-binding_C"/>
    <property type="match status" value="1"/>
</dbReference>
<dbReference type="InterPro" id="IPR006162">
    <property type="entry name" value="Ppantetheine_attach_site"/>
</dbReference>
<dbReference type="PANTHER" id="PTHR44845">
    <property type="entry name" value="CARRIER DOMAIN-CONTAINING PROTEIN"/>
    <property type="match status" value="1"/>
</dbReference>
<keyword evidence="2" id="KW-0596">Phosphopantetheine</keyword>